<dbReference type="PROSITE" id="PS50174">
    <property type="entry name" value="G_PATCH"/>
    <property type="match status" value="1"/>
</dbReference>
<feature type="domain" description="G-patch" evidence="2">
    <location>
        <begin position="73"/>
        <end position="93"/>
    </location>
</feature>
<evidence type="ECO:0000313" key="3">
    <source>
        <dbReference type="EMBL" id="KAJ4427392.1"/>
    </source>
</evidence>
<evidence type="ECO:0000313" key="4">
    <source>
        <dbReference type="Proteomes" id="UP001148838"/>
    </source>
</evidence>
<protein>
    <recommendedName>
        <fullName evidence="2">G-patch domain-containing protein</fullName>
    </recommendedName>
</protein>
<feature type="compositionally biased region" description="Polar residues" evidence="1">
    <location>
        <begin position="650"/>
        <end position="668"/>
    </location>
</feature>
<feature type="compositionally biased region" description="Polar residues" evidence="1">
    <location>
        <begin position="580"/>
        <end position="600"/>
    </location>
</feature>
<feature type="region of interest" description="Disordered" evidence="1">
    <location>
        <begin position="713"/>
        <end position="743"/>
    </location>
</feature>
<dbReference type="PANTHER" id="PTHR13384">
    <property type="entry name" value="G PATCH DOMAIN-CONTAINING PROTEIN 1"/>
    <property type="match status" value="1"/>
</dbReference>
<proteinExistence type="predicted"/>
<accession>A0ABQ8S085</accession>
<feature type="compositionally biased region" description="Polar residues" evidence="1">
    <location>
        <begin position="483"/>
        <end position="503"/>
    </location>
</feature>
<feature type="compositionally biased region" description="Basic and acidic residues" evidence="1">
    <location>
        <begin position="637"/>
        <end position="649"/>
    </location>
</feature>
<dbReference type="PANTHER" id="PTHR13384:SF19">
    <property type="entry name" value="G PATCH DOMAIN-CONTAINING PROTEIN 1"/>
    <property type="match status" value="1"/>
</dbReference>
<feature type="region of interest" description="Disordered" evidence="1">
    <location>
        <begin position="557"/>
        <end position="686"/>
    </location>
</feature>
<sequence length="743" mass="84094">MAVLCEDGNESAESLKAICVDANDIDEFGIAPRVLRATSDFNEARKKRGRTHDLSEGPIPGEPVLKELLQPVKDTVGIKLLKKMGWKLGQGTGPRVTKMQKKRLKEEYKKTQVKLFGCSRPQDANIKRIDQDSESSTDDENDGLTFAPDDYQTFLCKPKVNVFGLGYYGLDKREILGSHINLFEPTPLKIEEKKKKLLITGQAFGVGAFEEDDDDIYACENMSQYDFSMDTKPTTAHDEKQQSSIISLNYTEDVLTGFVISTKAITRKKCFPPPELPQEFRAKSVTQEDKVNSQTREEHKNDTSETLKLPEKLALSTKTECTQFRPFIAHPEKQQRYEQYLALCKVGQKDQVSCLQPSTMTEWEKERERSEFERAAYLYQPLTGILNDRFVSASVPEDFNGPVHPLSGQVDNASKQKTTEKVKMFGSMTREETDWRPCSLLCKRFNIPELYSRVESSSTTQKSTSTSKFSIFSSLEALSFKTATKSQDNTTHNKLTDIMSSTSEQREVTPKKEPEPEPESEISEVEPVIIEEAPTEYRSENSALEFPDPPAKIDLYKAIFLSSSDDSDTDSEKEPPHPSQEVQSPDITLTIVNRNVNLSRESNRQEDTQPSHQVTSSDLTNTERNESQSRESSTTSYEKEKSNVLEKQQEMSNNNEVTSHHSSMQVRTTLEDNMYGPQLPTVSTSVPKNCASVSTVSKALPSVVASVNCQWVEKTKQNSHKNKHKKHKKSSKHKKHKHKKKRH</sequence>
<feature type="region of interest" description="Disordered" evidence="1">
    <location>
        <begin position="283"/>
        <end position="305"/>
    </location>
</feature>
<comment type="caution">
    <text evidence="3">The sequence shown here is derived from an EMBL/GenBank/DDBJ whole genome shotgun (WGS) entry which is preliminary data.</text>
</comment>
<feature type="compositionally biased region" description="Polar residues" evidence="1">
    <location>
        <begin position="610"/>
        <end position="620"/>
    </location>
</feature>
<keyword evidence="4" id="KW-1185">Reference proteome</keyword>
<evidence type="ECO:0000256" key="1">
    <source>
        <dbReference type="SAM" id="MobiDB-lite"/>
    </source>
</evidence>
<gene>
    <name evidence="3" type="ORF">ANN_25013</name>
</gene>
<reference evidence="3 4" key="1">
    <citation type="journal article" date="2022" name="Allergy">
        <title>Genome assembly and annotation of Periplaneta americana reveal a comprehensive cockroach allergen profile.</title>
        <authorList>
            <person name="Wang L."/>
            <person name="Xiong Q."/>
            <person name="Saelim N."/>
            <person name="Wang L."/>
            <person name="Nong W."/>
            <person name="Wan A.T."/>
            <person name="Shi M."/>
            <person name="Liu X."/>
            <person name="Cao Q."/>
            <person name="Hui J.H.L."/>
            <person name="Sookrung N."/>
            <person name="Leung T.F."/>
            <person name="Tungtrongchitr A."/>
            <person name="Tsui S.K.W."/>
        </authorList>
    </citation>
    <scope>NUCLEOTIDE SEQUENCE [LARGE SCALE GENOMIC DNA]</scope>
    <source>
        <strain evidence="3">PWHHKU_190912</strain>
    </source>
</reference>
<feature type="region of interest" description="Disordered" evidence="1">
    <location>
        <begin position="483"/>
        <end position="528"/>
    </location>
</feature>
<dbReference type="EMBL" id="JAJSOF020000038">
    <property type="protein sequence ID" value="KAJ4427392.1"/>
    <property type="molecule type" value="Genomic_DNA"/>
</dbReference>
<dbReference type="InterPro" id="IPR000467">
    <property type="entry name" value="G_patch_dom"/>
</dbReference>
<name>A0ABQ8S085_PERAM</name>
<dbReference type="Pfam" id="PF26093">
    <property type="entry name" value="HTH_TGH"/>
    <property type="match status" value="1"/>
</dbReference>
<evidence type="ECO:0000259" key="2">
    <source>
        <dbReference type="PROSITE" id="PS50174"/>
    </source>
</evidence>
<feature type="compositionally biased region" description="Basic residues" evidence="1">
    <location>
        <begin position="717"/>
        <end position="743"/>
    </location>
</feature>
<organism evidence="3 4">
    <name type="scientific">Periplaneta americana</name>
    <name type="common">American cockroach</name>
    <name type="synonym">Blatta americana</name>
    <dbReference type="NCBI Taxonomy" id="6978"/>
    <lineage>
        <taxon>Eukaryota</taxon>
        <taxon>Metazoa</taxon>
        <taxon>Ecdysozoa</taxon>
        <taxon>Arthropoda</taxon>
        <taxon>Hexapoda</taxon>
        <taxon>Insecta</taxon>
        <taxon>Pterygota</taxon>
        <taxon>Neoptera</taxon>
        <taxon>Polyneoptera</taxon>
        <taxon>Dictyoptera</taxon>
        <taxon>Blattodea</taxon>
        <taxon>Blattoidea</taxon>
        <taxon>Blattidae</taxon>
        <taxon>Blattinae</taxon>
        <taxon>Periplaneta</taxon>
    </lineage>
</organism>
<dbReference type="Proteomes" id="UP001148838">
    <property type="component" value="Unassembled WGS sequence"/>
</dbReference>
<feature type="compositionally biased region" description="Basic and acidic residues" evidence="1">
    <location>
        <begin position="504"/>
        <end position="515"/>
    </location>
</feature>